<feature type="region of interest" description="Disordered" evidence="1">
    <location>
        <begin position="1"/>
        <end position="66"/>
    </location>
</feature>
<dbReference type="Proteomes" id="UP000265520">
    <property type="component" value="Unassembled WGS sequence"/>
</dbReference>
<accession>A0A392LXX8</accession>
<name>A0A392LXX8_9FABA</name>
<evidence type="ECO:0000313" key="3">
    <source>
        <dbReference type="Proteomes" id="UP000265520"/>
    </source>
</evidence>
<feature type="non-terminal residue" evidence="2">
    <location>
        <position position="1"/>
    </location>
</feature>
<dbReference type="EMBL" id="LXQA010000374">
    <property type="protein sequence ID" value="MCH79799.1"/>
    <property type="molecule type" value="Genomic_DNA"/>
</dbReference>
<proteinExistence type="predicted"/>
<keyword evidence="3" id="KW-1185">Reference proteome</keyword>
<sequence>KYILIKTGPYTDHEQTSQRKAVTESGEYAEIQKERKQNSPEEIAEHPKPPEPTGEHAARRRREKMVMRSSCLDRTTGSCGYIVEEQFG</sequence>
<gene>
    <name evidence="2" type="ORF">A2U01_0000555</name>
</gene>
<reference evidence="2 3" key="1">
    <citation type="journal article" date="2018" name="Front. Plant Sci.">
        <title>Red Clover (Trifolium pratense) and Zigzag Clover (T. medium) - A Picture of Genomic Similarities and Differences.</title>
        <authorList>
            <person name="Dluhosova J."/>
            <person name="Istvanek J."/>
            <person name="Nedelnik J."/>
            <person name="Repkova J."/>
        </authorList>
    </citation>
    <scope>NUCLEOTIDE SEQUENCE [LARGE SCALE GENOMIC DNA]</scope>
    <source>
        <strain evidence="3">cv. 10/8</strain>
        <tissue evidence="2">Leaf</tissue>
    </source>
</reference>
<evidence type="ECO:0000256" key="1">
    <source>
        <dbReference type="SAM" id="MobiDB-lite"/>
    </source>
</evidence>
<protein>
    <submittedName>
        <fullName evidence="2">Uncharacterized protein</fullName>
    </submittedName>
</protein>
<feature type="compositionally biased region" description="Basic and acidic residues" evidence="1">
    <location>
        <begin position="30"/>
        <end position="57"/>
    </location>
</feature>
<comment type="caution">
    <text evidence="2">The sequence shown here is derived from an EMBL/GenBank/DDBJ whole genome shotgun (WGS) entry which is preliminary data.</text>
</comment>
<organism evidence="2 3">
    <name type="scientific">Trifolium medium</name>
    <dbReference type="NCBI Taxonomy" id="97028"/>
    <lineage>
        <taxon>Eukaryota</taxon>
        <taxon>Viridiplantae</taxon>
        <taxon>Streptophyta</taxon>
        <taxon>Embryophyta</taxon>
        <taxon>Tracheophyta</taxon>
        <taxon>Spermatophyta</taxon>
        <taxon>Magnoliopsida</taxon>
        <taxon>eudicotyledons</taxon>
        <taxon>Gunneridae</taxon>
        <taxon>Pentapetalae</taxon>
        <taxon>rosids</taxon>
        <taxon>fabids</taxon>
        <taxon>Fabales</taxon>
        <taxon>Fabaceae</taxon>
        <taxon>Papilionoideae</taxon>
        <taxon>50 kb inversion clade</taxon>
        <taxon>NPAAA clade</taxon>
        <taxon>Hologalegina</taxon>
        <taxon>IRL clade</taxon>
        <taxon>Trifolieae</taxon>
        <taxon>Trifolium</taxon>
    </lineage>
</organism>
<dbReference type="AlphaFoldDB" id="A0A392LXX8"/>
<evidence type="ECO:0000313" key="2">
    <source>
        <dbReference type="EMBL" id="MCH79799.1"/>
    </source>
</evidence>